<reference evidence="3" key="1">
    <citation type="submission" date="2018-04" db="EMBL/GenBank/DDBJ databases">
        <authorList>
            <person name="Liu S."/>
            <person name="Wang Z."/>
            <person name="Li J."/>
        </authorList>
    </citation>
    <scope>NUCLEOTIDE SEQUENCE [LARGE SCALE GENOMIC DNA]</scope>
    <source>
        <strain evidence="3">S1194</strain>
    </source>
</reference>
<evidence type="ECO:0000313" key="2">
    <source>
        <dbReference type="EMBL" id="PWB98438.1"/>
    </source>
</evidence>
<dbReference type="GO" id="GO:0016787">
    <property type="term" value="F:hydrolase activity"/>
    <property type="evidence" value="ECO:0007669"/>
    <property type="project" value="UniProtKB-KW"/>
</dbReference>
<proteinExistence type="predicted"/>
<dbReference type="InterPro" id="IPR026555">
    <property type="entry name" value="NSL3/Tex30"/>
</dbReference>
<dbReference type="PANTHER" id="PTHR13136:SF11">
    <property type="entry name" value="TESTIS-EXPRESSED PROTEIN 30"/>
    <property type="match status" value="1"/>
</dbReference>
<dbReference type="PANTHER" id="PTHR13136">
    <property type="entry name" value="TESTIS DEVELOPMENT PROTEIN PRTD"/>
    <property type="match status" value="1"/>
</dbReference>
<dbReference type="Pfam" id="PF20408">
    <property type="entry name" value="Abhydrolase_11"/>
    <property type="match status" value="1"/>
</dbReference>
<evidence type="ECO:0000259" key="1">
    <source>
        <dbReference type="Pfam" id="PF20408"/>
    </source>
</evidence>
<dbReference type="Proteomes" id="UP000244978">
    <property type="component" value="Unassembled WGS sequence"/>
</dbReference>
<dbReference type="AlphaFoldDB" id="A0A2U1T3J7"/>
<sequence length="204" mass="21057">MSRLTVDAAADAHSVLWLGHGAGGGIEALDLAALAATLPARGITVVRYEQPWRLAGKKVAPRPAALDAAWLEVAPIVRTIHAGIPLITGGRSAGARVACRTAEAVSAAAVICLAFPLHPPAHPERSRADELLMPRVPVLVLQGERDAFGSADLVASAIADTESITTVSIPGADHSMAVLKSSPYTPESTANLITASVAAFIERL</sequence>
<dbReference type="EMBL" id="QEEX01000001">
    <property type="protein sequence ID" value="PWB98438.1"/>
    <property type="molecule type" value="Genomic_DNA"/>
</dbReference>
<name>A0A2U1T3J7_9MICO</name>
<feature type="domain" description="KANL3/Tex30 alpha/beta hydrolase-like" evidence="1">
    <location>
        <begin position="15"/>
        <end position="202"/>
    </location>
</feature>
<dbReference type="SUPFAM" id="SSF53474">
    <property type="entry name" value="alpha/beta-Hydrolases"/>
    <property type="match status" value="1"/>
</dbReference>
<dbReference type="KEGG" id="salc:C2138_09490"/>
<dbReference type="OrthoDB" id="652634at2"/>
<dbReference type="InterPro" id="IPR046879">
    <property type="entry name" value="KANL3/Tex30_Abhydrolase"/>
</dbReference>
<keyword evidence="3" id="KW-1185">Reference proteome</keyword>
<organism evidence="2 3">
    <name type="scientific">Homoserinimonas hongtaonis</name>
    <dbReference type="NCBI Taxonomy" id="2079791"/>
    <lineage>
        <taxon>Bacteria</taxon>
        <taxon>Bacillati</taxon>
        <taxon>Actinomycetota</taxon>
        <taxon>Actinomycetes</taxon>
        <taxon>Micrococcales</taxon>
        <taxon>Microbacteriaceae</taxon>
        <taxon>Homoserinimonas</taxon>
    </lineage>
</organism>
<keyword evidence="2" id="KW-0378">Hydrolase</keyword>
<comment type="caution">
    <text evidence="2">The sequence shown here is derived from an EMBL/GenBank/DDBJ whole genome shotgun (WGS) entry which is preliminary data.</text>
</comment>
<dbReference type="Gene3D" id="3.40.50.1820">
    <property type="entry name" value="alpha/beta hydrolase"/>
    <property type="match status" value="1"/>
</dbReference>
<dbReference type="InterPro" id="IPR029058">
    <property type="entry name" value="AB_hydrolase_fold"/>
</dbReference>
<gene>
    <name evidence="2" type="ORF">DF220_04605</name>
</gene>
<protein>
    <submittedName>
        <fullName evidence="2">Hydrolase</fullName>
    </submittedName>
</protein>
<accession>A0A2U1T3J7</accession>
<evidence type="ECO:0000313" key="3">
    <source>
        <dbReference type="Proteomes" id="UP000244978"/>
    </source>
</evidence>